<sequence length="160" mass="17095">MKGKHEMPTQDAQAPGARAVARHVGLSATKARRVVNLVRGLPAKEALTVLQFAPQAASEPVYKVLASAIANAENNERLDPDALLVSAAYVDEGPTLKRFRPRAQGRAYRIRKRTCHITIEVEAVAPRTPARAAKKAAAAKATPAKAAPAQAETAEQEETE</sequence>
<dbReference type="PANTHER" id="PTHR13501">
    <property type="entry name" value="CHLOROPLAST 50S RIBOSOMAL PROTEIN L22-RELATED"/>
    <property type="match status" value="1"/>
</dbReference>
<reference evidence="16" key="1">
    <citation type="journal article" date="2019" name="Int. J. Syst. Evol. Microbiol.">
        <title>The Global Catalogue of Microorganisms (GCM) 10K type strain sequencing project: providing services to taxonomists for standard genome sequencing and annotation.</title>
        <authorList>
            <consortium name="The Broad Institute Genomics Platform"/>
            <consortium name="The Broad Institute Genome Sequencing Center for Infectious Disease"/>
            <person name="Wu L."/>
            <person name="Ma J."/>
        </authorList>
    </citation>
    <scope>NUCLEOTIDE SEQUENCE [LARGE SCALE GENOMIC DNA]</scope>
    <source>
        <strain evidence="16">CGMCC 4.7289</strain>
    </source>
</reference>
<dbReference type="SUPFAM" id="SSF54843">
    <property type="entry name" value="Ribosomal protein L22"/>
    <property type="match status" value="1"/>
</dbReference>
<dbReference type="CDD" id="cd00336">
    <property type="entry name" value="Ribosomal_L22"/>
    <property type="match status" value="1"/>
</dbReference>
<evidence type="ECO:0000256" key="13">
    <source>
        <dbReference type="RuleBase" id="RU004008"/>
    </source>
</evidence>
<keyword evidence="16" id="KW-1185">Reference proteome</keyword>
<dbReference type="Proteomes" id="UP001595816">
    <property type="component" value="Unassembled WGS sequence"/>
</dbReference>
<evidence type="ECO:0000256" key="9">
    <source>
        <dbReference type="ARBA" id="ARBA00035207"/>
    </source>
</evidence>
<dbReference type="InterPro" id="IPR047867">
    <property type="entry name" value="Ribosomal_uL22_bac/org-type"/>
</dbReference>
<evidence type="ECO:0000313" key="15">
    <source>
        <dbReference type="EMBL" id="MFC4130221.1"/>
    </source>
</evidence>
<evidence type="ECO:0000256" key="6">
    <source>
        <dbReference type="ARBA" id="ARBA00022980"/>
    </source>
</evidence>
<dbReference type="PROSITE" id="PS00464">
    <property type="entry name" value="RIBOSOMAL_L22"/>
    <property type="match status" value="1"/>
</dbReference>
<feature type="compositionally biased region" description="Low complexity" evidence="14">
    <location>
        <begin position="128"/>
        <end position="153"/>
    </location>
</feature>
<comment type="subunit">
    <text evidence="3 10 12">Part of the 50S ribosomal subunit.</text>
</comment>
<comment type="function">
    <text evidence="1 10">The globular domain of the protein is located near the polypeptide exit tunnel on the outside of the subunit, while an extended beta-hairpin is found that lines the wall of the exit tunnel in the center of the 70S ribosome.</text>
</comment>
<keyword evidence="7 10" id="KW-0687">Ribonucleoprotein</keyword>
<name>A0ABV8LIA1_9ACTN</name>
<evidence type="ECO:0000256" key="2">
    <source>
        <dbReference type="ARBA" id="ARBA00009451"/>
    </source>
</evidence>
<dbReference type="InterPro" id="IPR036394">
    <property type="entry name" value="Ribosomal_uL22_sf"/>
</dbReference>
<evidence type="ECO:0000256" key="8">
    <source>
        <dbReference type="ARBA" id="ARBA00025084"/>
    </source>
</evidence>
<organism evidence="15 16">
    <name type="scientific">Hamadaea flava</name>
    <dbReference type="NCBI Taxonomy" id="1742688"/>
    <lineage>
        <taxon>Bacteria</taxon>
        <taxon>Bacillati</taxon>
        <taxon>Actinomycetota</taxon>
        <taxon>Actinomycetes</taxon>
        <taxon>Micromonosporales</taxon>
        <taxon>Micromonosporaceae</taxon>
        <taxon>Hamadaea</taxon>
    </lineage>
</organism>
<comment type="function">
    <text evidence="8">This protein binds specifically to 23S rRNA; its binding is stimulated by other ribosomal proteins, e.g. L4, L17, and L20. It is important during the early stages of 50S assembly. It makes multiple contacts with different domains of the 23S rRNA in the assembled 50S subunit and ribosome.</text>
</comment>
<dbReference type="NCBIfam" id="TIGR01044">
    <property type="entry name" value="rplV_bact"/>
    <property type="match status" value="1"/>
</dbReference>
<evidence type="ECO:0000256" key="14">
    <source>
        <dbReference type="SAM" id="MobiDB-lite"/>
    </source>
</evidence>
<evidence type="ECO:0000256" key="1">
    <source>
        <dbReference type="ARBA" id="ARBA00003478"/>
    </source>
</evidence>
<comment type="caution">
    <text evidence="15">The sequence shown here is derived from an EMBL/GenBank/DDBJ whole genome shotgun (WGS) entry which is preliminary data.</text>
</comment>
<evidence type="ECO:0000256" key="11">
    <source>
        <dbReference type="RuleBase" id="RU004005"/>
    </source>
</evidence>
<evidence type="ECO:0000313" key="16">
    <source>
        <dbReference type="Proteomes" id="UP001595816"/>
    </source>
</evidence>
<protein>
    <recommendedName>
        <fullName evidence="9 10">Large ribosomal subunit protein uL22</fullName>
    </recommendedName>
</protein>
<keyword evidence="4 10" id="KW-0699">rRNA-binding</keyword>
<dbReference type="Pfam" id="PF00237">
    <property type="entry name" value="Ribosomal_L22"/>
    <property type="match status" value="1"/>
</dbReference>
<evidence type="ECO:0000256" key="10">
    <source>
        <dbReference type="HAMAP-Rule" id="MF_01331"/>
    </source>
</evidence>
<keyword evidence="5 10" id="KW-0694">RNA-binding</keyword>
<dbReference type="InterPro" id="IPR001063">
    <property type="entry name" value="Ribosomal_uL22"/>
</dbReference>
<comment type="similarity">
    <text evidence="2 10 11">Belongs to the universal ribosomal protein uL22 family.</text>
</comment>
<dbReference type="InterPro" id="IPR018260">
    <property type="entry name" value="Ribosomal_uL22_CS"/>
</dbReference>
<comment type="function">
    <text evidence="10 13">This protein binds specifically to 23S rRNA; its binding is stimulated by other ribosomal proteins, e.g., L4, L17, and L20. It is important during the early stages of 50S assembly. It makes multiple contacts with different domains of the 23S rRNA in the assembled 50S subunit and ribosome.</text>
</comment>
<accession>A0ABV8LIA1</accession>
<dbReference type="InterPro" id="IPR005727">
    <property type="entry name" value="Ribosomal_uL22_bac/chlpt-type"/>
</dbReference>
<evidence type="ECO:0000256" key="3">
    <source>
        <dbReference type="ARBA" id="ARBA00011838"/>
    </source>
</evidence>
<dbReference type="PANTHER" id="PTHR13501:SF8">
    <property type="entry name" value="LARGE RIBOSOMAL SUBUNIT PROTEIN UL22M"/>
    <property type="match status" value="1"/>
</dbReference>
<gene>
    <name evidence="10 15" type="primary">rplV</name>
    <name evidence="15" type="ORF">ACFOZ4_06350</name>
</gene>
<evidence type="ECO:0000256" key="5">
    <source>
        <dbReference type="ARBA" id="ARBA00022884"/>
    </source>
</evidence>
<dbReference type="GO" id="GO:0005840">
    <property type="term" value="C:ribosome"/>
    <property type="evidence" value="ECO:0007669"/>
    <property type="project" value="UniProtKB-KW"/>
</dbReference>
<dbReference type="HAMAP" id="MF_01331_B">
    <property type="entry name" value="Ribosomal_uL22_B"/>
    <property type="match status" value="1"/>
</dbReference>
<evidence type="ECO:0000256" key="12">
    <source>
        <dbReference type="RuleBase" id="RU004006"/>
    </source>
</evidence>
<proteinExistence type="inferred from homology"/>
<keyword evidence="6 10" id="KW-0689">Ribosomal protein</keyword>
<evidence type="ECO:0000256" key="4">
    <source>
        <dbReference type="ARBA" id="ARBA00022730"/>
    </source>
</evidence>
<dbReference type="Gene3D" id="3.90.470.10">
    <property type="entry name" value="Ribosomal protein L22/L17"/>
    <property type="match status" value="1"/>
</dbReference>
<dbReference type="EMBL" id="JBHSAY010000005">
    <property type="protein sequence ID" value="MFC4130221.1"/>
    <property type="molecule type" value="Genomic_DNA"/>
</dbReference>
<feature type="region of interest" description="Disordered" evidence="14">
    <location>
        <begin position="128"/>
        <end position="160"/>
    </location>
</feature>
<dbReference type="RefSeq" id="WP_372503167.1">
    <property type="nucleotide sequence ID" value="NZ_JAMZDZ010000001.1"/>
</dbReference>
<evidence type="ECO:0000256" key="7">
    <source>
        <dbReference type="ARBA" id="ARBA00023274"/>
    </source>
</evidence>